<accession>A0ABS4FVG8</accession>
<evidence type="ECO:0000313" key="2">
    <source>
        <dbReference type="Proteomes" id="UP001519272"/>
    </source>
</evidence>
<protein>
    <recommendedName>
        <fullName evidence="3">DUF2997 domain-containing protein</fullName>
    </recommendedName>
</protein>
<dbReference type="Pfam" id="PF11211">
    <property type="entry name" value="DUF2997"/>
    <property type="match status" value="1"/>
</dbReference>
<comment type="caution">
    <text evidence="1">The sequence shown here is derived from an EMBL/GenBank/DDBJ whole genome shotgun (WGS) entry which is preliminary data.</text>
</comment>
<evidence type="ECO:0008006" key="3">
    <source>
        <dbReference type="Google" id="ProtNLM"/>
    </source>
</evidence>
<keyword evidence="2" id="KW-1185">Reference proteome</keyword>
<name>A0ABS4FVG8_9BACL</name>
<proteinExistence type="predicted"/>
<gene>
    <name evidence="1" type="ORF">J2Z32_003217</name>
</gene>
<sequence>MAKKIQIQIFPDGQIKAEVMGVKGKGCMDYLEVLEQLLDAEIVDSEYTAEYYETEQVVIEEQQVPIINTNVQQGNR</sequence>
<organism evidence="1 2">
    <name type="scientific">Paenibacillus turicensis</name>
    <dbReference type="NCBI Taxonomy" id="160487"/>
    <lineage>
        <taxon>Bacteria</taxon>
        <taxon>Bacillati</taxon>
        <taxon>Bacillota</taxon>
        <taxon>Bacilli</taxon>
        <taxon>Bacillales</taxon>
        <taxon>Paenibacillaceae</taxon>
        <taxon>Paenibacillus</taxon>
    </lineage>
</organism>
<evidence type="ECO:0000313" key="1">
    <source>
        <dbReference type="EMBL" id="MBP1906555.1"/>
    </source>
</evidence>
<dbReference type="Proteomes" id="UP001519272">
    <property type="component" value="Unassembled WGS sequence"/>
</dbReference>
<dbReference type="RefSeq" id="WP_210090148.1">
    <property type="nucleotide sequence ID" value="NZ_JAGGKG010000016.1"/>
</dbReference>
<reference evidence="1 2" key="1">
    <citation type="submission" date="2021-03" db="EMBL/GenBank/DDBJ databases">
        <title>Genomic Encyclopedia of Type Strains, Phase IV (KMG-IV): sequencing the most valuable type-strain genomes for metagenomic binning, comparative biology and taxonomic classification.</title>
        <authorList>
            <person name="Goeker M."/>
        </authorList>
    </citation>
    <scope>NUCLEOTIDE SEQUENCE [LARGE SCALE GENOMIC DNA]</scope>
    <source>
        <strain evidence="1 2">DSM 14349</strain>
    </source>
</reference>
<dbReference type="InterPro" id="IPR021375">
    <property type="entry name" value="DUF2997"/>
</dbReference>
<dbReference type="EMBL" id="JAGGKG010000016">
    <property type="protein sequence ID" value="MBP1906555.1"/>
    <property type="molecule type" value="Genomic_DNA"/>
</dbReference>